<name>A0A2G0P014_9GAMM</name>
<dbReference type="EMBL" id="NITY01000006">
    <property type="protein sequence ID" value="PHM40338.1"/>
    <property type="molecule type" value="Genomic_DNA"/>
</dbReference>
<organism evidence="2 3">
    <name type="scientific">Xenorhabdus mauleonii</name>
    <dbReference type="NCBI Taxonomy" id="351675"/>
    <lineage>
        <taxon>Bacteria</taxon>
        <taxon>Pseudomonadati</taxon>
        <taxon>Pseudomonadota</taxon>
        <taxon>Gammaproteobacteria</taxon>
        <taxon>Enterobacterales</taxon>
        <taxon>Morganellaceae</taxon>
        <taxon>Xenorhabdus</taxon>
    </lineage>
</organism>
<comment type="caution">
    <text evidence="2">The sequence shown here is derived from an EMBL/GenBank/DDBJ whole genome shotgun (WGS) entry which is preliminary data.</text>
</comment>
<reference evidence="2 3" key="1">
    <citation type="journal article" date="2017" name="Nat. Microbiol.">
        <title>Natural product diversity associated with the nematode symbionts Photorhabdus and Xenorhabdus.</title>
        <authorList>
            <person name="Tobias N.J."/>
            <person name="Wolff H."/>
            <person name="Djahanschiri B."/>
            <person name="Grundmann F."/>
            <person name="Kronenwerth M."/>
            <person name="Shi Y.M."/>
            <person name="Simonyi S."/>
            <person name="Grun P."/>
            <person name="Shapiro-Ilan D."/>
            <person name="Pidot S.J."/>
            <person name="Stinear T.P."/>
            <person name="Ebersberger I."/>
            <person name="Bode H.B."/>
        </authorList>
    </citation>
    <scope>NUCLEOTIDE SEQUENCE [LARGE SCALE GENOMIC DNA]</scope>
    <source>
        <strain evidence="2 3">DSM 17908</strain>
    </source>
</reference>
<dbReference type="Proteomes" id="UP000224607">
    <property type="component" value="Unassembled WGS sequence"/>
</dbReference>
<keyword evidence="1" id="KW-1133">Transmembrane helix</keyword>
<keyword evidence="1" id="KW-0472">Membrane</keyword>
<evidence type="ECO:0000256" key="1">
    <source>
        <dbReference type="SAM" id="Phobius"/>
    </source>
</evidence>
<protein>
    <submittedName>
        <fullName evidence="2">Uncharacterized protein</fullName>
    </submittedName>
</protein>
<keyword evidence="1" id="KW-0812">Transmembrane</keyword>
<keyword evidence="3" id="KW-1185">Reference proteome</keyword>
<sequence length="84" mass="9319">MVIQRFAQGQLYFFLAINQAAGCIIQALSFHYEIAAGEQLPTCIIQFASGYIFGGAVYIQSSLSADFTGLIIDILRNTQLQRLR</sequence>
<evidence type="ECO:0000313" key="3">
    <source>
        <dbReference type="Proteomes" id="UP000224607"/>
    </source>
</evidence>
<feature type="transmembrane region" description="Helical" evidence="1">
    <location>
        <begin position="12"/>
        <end position="32"/>
    </location>
</feature>
<proteinExistence type="predicted"/>
<feature type="transmembrane region" description="Helical" evidence="1">
    <location>
        <begin position="52"/>
        <end position="75"/>
    </location>
</feature>
<accession>A0A2G0P014</accession>
<gene>
    <name evidence="2" type="ORF">Xmau_02099</name>
</gene>
<evidence type="ECO:0000313" key="2">
    <source>
        <dbReference type="EMBL" id="PHM40338.1"/>
    </source>
</evidence>